<sequence length="62" mass="7026">MSQDTYSTDAPECPYCGYKQSHDGGYLYDEDLTEIDCGSCDRTFNVEVYVSTSWTCRPRHGA</sequence>
<gene>
    <name evidence="1" type="ORF">JAO74_03700</name>
</gene>
<dbReference type="EMBL" id="JAELXS010000002">
    <property type="protein sequence ID" value="MBJ6120894.1"/>
    <property type="molecule type" value="Genomic_DNA"/>
</dbReference>
<name>A0ABS0XLH2_9SPHN</name>
<dbReference type="Proteomes" id="UP000640426">
    <property type="component" value="Unassembled WGS sequence"/>
</dbReference>
<evidence type="ECO:0000313" key="2">
    <source>
        <dbReference type="Proteomes" id="UP000640426"/>
    </source>
</evidence>
<evidence type="ECO:0008006" key="3">
    <source>
        <dbReference type="Google" id="ProtNLM"/>
    </source>
</evidence>
<accession>A0ABS0XLH2</accession>
<comment type="caution">
    <text evidence="1">The sequence shown here is derived from an EMBL/GenBank/DDBJ whole genome shotgun (WGS) entry which is preliminary data.</text>
</comment>
<proteinExistence type="predicted"/>
<protein>
    <recommendedName>
        <fullName evidence="3">Small CPxCG-related zinc finger protein</fullName>
    </recommendedName>
</protein>
<keyword evidence="2" id="KW-1185">Reference proteome</keyword>
<reference evidence="2" key="1">
    <citation type="submission" date="2020-12" db="EMBL/GenBank/DDBJ databases">
        <title>Hymenobacter sp.</title>
        <authorList>
            <person name="Kim M.K."/>
        </authorList>
    </citation>
    <scope>NUCLEOTIDE SEQUENCE [LARGE SCALE GENOMIC DNA]</scope>
    <source>
        <strain evidence="2">BT553</strain>
    </source>
</reference>
<dbReference type="RefSeq" id="WP_199035291.1">
    <property type="nucleotide sequence ID" value="NZ_JAELXS010000002.1"/>
</dbReference>
<organism evidence="1 2">
    <name type="scientific">Sphingomonas mollis</name>
    <dbReference type="NCBI Taxonomy" id="2795726"/>
    <lineage>
        <taxon>Bacteria</taxon>
        <taxon>Pseudomonadati</taxon>
        <taxon>Pseudomonadota</taxon>
        <taxon>Alphaproteobacteria</taxon>
        <taxon>Sphingomonadales</taxon>
        <taxon>Sphingomonadaceae</taxon>
        <taxon>Sphingomonas</taxon>
    </lineage>
</organism>
<evidence type="ECO:0000313" key="1">
    <source>
        <dbReference type="EMBL" id="MBJ6120894.1"/>
    </source>
</evidence>